<accession>A0A6M0RDI5</accession>
<dbReference type="EMBL" id="SXDP01000010">
    <property type="protein sequence ID" value="NEZ47639.1"/>
    <property type="molecule type" value="Genomic_DNA"/>
</dbReference>
<dbReference type="OrthoDB" id="9789346at2"/>
<dbReference type="PANTHER" id="PTHR34821">
    <property type="entry name" value="INNER MEMBRANE PROTEIN YDCZ"/>
    <property type="match status" value="1"/>
</dbReference>
<keyword evidence="1" id="KW-1133">Transmembrane helix</keyword>
<evidence type="ECO:0000313" key="2">
    <source>
        <dbReference type="EMBL" id="NEZ47639.1"/>
    </source>
</evidence>
<evidence type="ECO:0000313" key="3">
    <source>
        <dbReference type="Proteomes" id="UP000473885"/>
    </source>
</evidence>
<feature type="transmembrane region" description="Helical" evidence="1">
    <location>
        <begin position="65"/>
        <end position="84"/>
    </location>
</feature>
<dbReference type="InterPro" id="IPR006750">
    <property type="entry name" value="YdcZ"/>
</dbReference>
<evidence type="ECO:0000256" key="1">
    <source>
        <dbReference type="SAM" id="Phobius"/>
    </source>
</evidence>
<keyword evidence="1" id="KW-0472">Membrane</keyword>
<feature type="transmembrane region" description="Helical" evidence="1">
    <location>
        <begin position="125"/>
        <end position="140"/>
    </location>
</feature>
<sequence length="142" mass="15318">MGIIYSIISGLAMTLQGVFNTKLSEKIGLWETNTFVQGTGFILTLIICLIIGNGNFKNIKHCKKLYLLGGALGLIIIYTVMKGIKSLGPTYAIAIILISQLSSAALVDGFGIFDTKIIKFGTSKIIGLIMMIAGIILFKWKG</sequence>
<comment type="caution">
    <text evidence="2">The sequence shown here is derived from an EMBL/GenBank/DDBJ whole genome shotgun (WGS) entry which is preliminary data.</text>
</comment>
<dbReference type="PANTHER" id="PTHR34821:SF3">
    <property type="entry name" value="MEMBRANE PROTEIN"/>
    <property type="match status" value="1"/>
</dbReference>
<feature type="transmembrane region" description="Helical" evidence="1">
    <location>
        <begin position="35"/>
        <end position="53"/>
    </location>
</feature>
<dbReference type="Proteomes" id="UP000473885">
    <property type="component" value="Unassembled WGS sequence"/>
</dbReference>
<organism evidence="2 3">
    <name type="scientific">Clostridium niameyense</name>
    <dbReference type="NCBI Taxonomy" id="1622073"/>
    <lineage>
        <taxon>Bacteria</taxon>
        <taxon>Bacillati</taxon>
        <taxon>Bacillota</taxon>
        <taxon>Clostridia</taxon>
        <taxon>Eubacteriales</taxon>
        <taxon>Clostridiaceae</taxon>
        <taxon>Clostridium</taxon>
    </lineage>
</organism>
<keyword evidence="3" id="KW-1185">Reference proteome</keyword>
<dbReference type="GO" id="GO:0005886">
    <property type="term" value="C:plasma membrane"/>
    <property type="evidence" value="ECO:0007669"/>
    <property type="project" value="TreeGrafter"/>
</dbReference>
<proteinExistence type="predicted"/>
<keyword evidence="1" id="KW-0812">Transmembrane</keyword>
<dbReference type="Pfam" id="PF04657">
    <property type="entry name" value="DMT_YdcZ"/>
    <property type="match status" value="1"/>
</dbReference>
<protein>
    <submittedName>
        <fullName evidence="2">DMT family transporter</fullName>
    </submittedName>
</protein>
<reference evidence="2 3" key="1">
    <citation type="submission" date="2019-04" db="EMBL/GenBank/DDBJ databases">
        <title>Genome sequencing of Clostridium botulinum Groups I-IV and Clostridium butyricum.</title>
        <authorList>
            <person name="Brunt J."/>
            <person name="Van Vliet A.H.M."/>
            <person name="Stringer S.C."/>
            <person name="Carter A.T."/>
            <person name="Peck M.W."/>
        </authorList>
    </citation>
    <scope>NUCLEOTIDE SEQUENCE [LARGE SCALE GENOMIC DNA]</scope>
    <source>
        <strain evidence="2 3">IFR 18/094</strain>
    </source>
</reference>
<gene>
    <name evidence="2" type="ORF">FDF74_10610</name>
</gene>
<dbReference type="AlphaFoldDB" id="A0A6M0RDI5"/>
<feature type="transmembrane region" description="Helical" evidence="1">
    <location>
        <begin position="90"/>
        <end position="113"/>
    </location>
</feature>
<name>A0A6M0RDI5_9CLOT</name>
<dbReference type="RefSeq" id="WP_050606279.1">
    <property type="nucleotide sequence ID" value="NZ_CABKUB010000005.1"/>
</dbReference>